<organism evidence="8 9">
    <name type="scientific">Cryptolaemus montrouzieri</name>
    <dbReference type="NCBI Taxonomy" id="559131"/>
    <lineage>
        <taxon>Eukaryota</taxon>
        <taxon>Metazoa</taxon>
        <taxon>Ecdysozoa</taxon>
        <taxon>Arthropoda</taxon>
        <taxon>Hexapoda</taxon>
        <taxon>Insecta</taxon>
        <taxon>Pterygota</taxon>
        <taxon>Neoptera</taxon>
        <taxon>Endopterygota</taxon>
        <taxon>Coleoptera</taxon>
        <taxon>Polyphaga</taxon>
        <taxon>Cucujiformia</taxon>
        <taxon>Coccinelloidea</taxon>
        <taxon>Coccinellidae</taxon>
        <taxon>Scymninae</taxon>
        <taxon>Scymnini</taxon>
        <taxon>Cryptolaemus</taxon>
    </lineage>
</organism>
<comment type="caution">
    <text evidence="8">The sequence shown here is derived from an EMBL/GenBank/DDBJ whole genome shotgun (WGS) entry which is preliminary data.</text>
</comment>
<dbReference type="AlphaFoldDB" id="A0ABD2NL03"/>
<evidence type="ECO:0000256" key="3">
    <source>
        <dbReference type="ARBA" id="ARBA00022692"/>
    </source>
</evidence>
<keyword evidence="5 6" id="KW-0472">Membrane</keyword>
<comment type="subcellular location">
    <subcellularLocation>
        <location evidence="1">Membrane</location>
        <topology evidence="1">Multi-pass membrane protein</topology>
    </subcellularLocation>
</comment>
<feature type="transmembrane region" description="Helical" evidence="6">
    <location>
        <begin position="109"/>
        <end position="129"/>
    </location>
</feature>
<evidence type="ECO:0000256" key="5">
    <source>
        <dbReference type="ARBA" id="ARBA00023136"/>
    </source>
</evidence>
<feature type="domain" description="Major facilitator superfamily (MFS) profile" evidence="7">
    <location>
        <begin position="1"/>
        <end position="266"/>
    </location>
</feature>
<dbReference type="EMBL" id="JABFTP020000124">
    <property type="protein sequence ID" value="KAL3279279.1"/>
    <property type="molecule type" value="Genomic_DNA"/>
</dbReference>
<evidence type="ECO:0000313" key="8">
    <source>
        <dbReference type="EMBL" id="KAL3279279.1"/>
    </source>
</evidence>
<keyword evidence="9" id="KW-1185">Reference proteome</keyword>
<dbReference type="InterPro" id="IPR036259">
    <property type="entry name" value="MFS_trans_sf"/>
</dbReference>
<protein>
    <recommendedName>
        <fullName evidence="7">Major facilitator superfamily (MFS) profile domain-containing protein</fullName>
    </recommendedName>
</protein>
<reference evidence="8 9" key="1">
    <citation type="journal article" date="2021" name="BMC Biol.">
        <title>Horizontally acquired antibacterial genes associated with adaptive radiation of ladybird beetles.</title>
        <authorList>
            <person name="Li H.S."/>
            <person name="Tang X.F."/>
            <person name="Huang Y.H."/>
            <person name="Xu Z.Y."/>
            <person name="Chen M.L."/>
            <person name="Du X.Y."/>
            <person name="Qiu B.Y."/>
            <person name="Chen P.T."/>
            <person name="Zhang W."/>
            <person name="Slipinski A."/>
            <person name="Escalona H.E."/>
            <person name="Waterhouse R.M."/>
            <person name="Zwick A."/>
            <person name="Pang H."/>
        </authorList>
    </citation>
    <scope>NUCLEOTIDE SEQUENCE [LARGE SCALE GENOMIC DNA]</scope>
    <source>
        <strain evidence="8">SYSU2018</strain>
    </source>
</reference>
<dbReference type="Gene3D" id="1.20.1250.20">
    <property type="entry name" value="MFS general substrate transporter like domains"/>
    <property type="match status" value="1"/>
</dbReference>
<feature type="transmembrane region" description="Helical" evidence="6">
    <location>
        <begin position="20"/>
        <end position="40"/>
    </location>
</feature>
<dbReference type="PROSITE" id="PS50850">
    <property type="entry name" value="MFS"/>
    <property type="match status" value="1"/>
</dbReference>
<dbReference type="PANTHER" id="PTHR23511:SF36">
    <property type="entry name" value="EG:BACR7A4.13 PROTEIN-RELATED"/>
    <property type="match status" value="1"/>
</dbReference>
<sequence length="266" mass="29852">MSYVFPAAQCDLDLNLGDKGLLNAITYVGMISSAFFWGYLCDTLGRKKILFIGYFLDALFVWVSSISQNFTVLMIMKYFGGFIINGPFAALTCYLSEFHCAKYRARTQMVLGIIFSAGTICLPLLAGIVLPSEINFYVFNYLRIHSWNVYLFILGIPTFIAGIVFMFLPESPKFLMTSGQNEKALEVLRLVYSINTGKSKDSYPIKMLVNERKSNDIPINGQTDEAPKKSARQALAGGLEQLKPLFLPPFLQKMVLVCGLQMLIMM</sequence>
<feature type="non-terminal residue" evidence="8">
    <location>
        <position position="266"/>
    </location>
</feature>
<keyword evidence="3 6" id="KW-0812">Transmembrane</keyword>
<evidence type="ECO:0000256" key="6">
    <source>
        <dbReference type="SAM" id="Phobius"/>
    </source>
</evidence>
<feature type="transmembrane region" description="Helical" evidence="6">
    <location>
        <begin position="49"/>
        <end position="66"/>
    </location>
</feature>
<evidence type="ECO:0000256" key="1">
    <source>
        <dbReference type="ARBA" id="ARBA00004141"/>
    </source>
</evidence>
<evidence type="ECO:0000256" key="4">
    <source>
        <dbReference type="ARBA" id="ARBA00022989"/>
    </source>
</evidence>
<dbReference type="PANTHER" id="PTHR23511">
    <property type="entry name" value="SYNAPTIC VESICLE GLYCOPROTEIN 2"/>
    <property type="match status" value="1"/>
</dbReference>
<feature type="transmembrane region" description="Helical" evidence="6">
    <location>
        <begin position="78"/>
        <end position="97"/>
    </location>
</feature>
<dbReference type="InterPro" id="IPR020846">
    <property type="entry name" value="MFS_dom"/>
</dbReference>
<dbReference type="Pfam" id="PF07690">
    <property type="entry name" value="MFS_1"/>
    <property type="match status" value="1"/>
</dbReference>
<dbReference type="Proteomes" id="UP001516400">
    <property type="component" value="Unassembled WGS sequence"/>
</dbReference>
<name>A0ABD2NL03_9CUCU</name>
<proteinExistence type="predicted"/>
<accession>A0ABD2NL03</accession>
<dbReference type="GO" id="GO:0016020">
    <property type="term" value="C:membrane"/>
    <property type="evidence" value="ECO:0007669"/>
    <property type="project" value="UniProtKB-SubCell"/>
</dbReference>
<feature type="transmembrane region" description="Helical" evidence="6">
    <location>
        <begin position="149"/>
        <end position="168"/>
    </location>
</feature>
<dbReference type="SUPFAM" id="SSF103473">
    <property type="entry name" value="MFS general substrate transporter"/>
    <property type="match status" value="1"/>
</dbReference>
<keyword evidence="2" id="KW-0813">Transport</keyword>
<dbReference type="InterPro" id="IPR011701">
    <property type="entry name" value="MFS"/>
</dbReference>
<keyword evidence="4 6" id="KW-1133">Transmembrane helix</keyword>
<evidence type="ECO:0000256" key="2">
    <source>
        <dbReference type="ARBA" id="ARBA00022448"/>
    </source>
</evidence>
<evidence type="ECO:0000313" key="9">
    <source>
        <dbReference type="Proteomes" id="UP001516400"/>
    </source>
</evidence>
<gene>
    <name evidence="8" type="ORF">HHI36_016787</name>
</gene>
<evidence type="ECO:0000259" key="7">
    <source>
        <dbReference type="PROSITE" id="PS50850"/>
    </source>
</evidence>